<dbReference type="KEGG" id="ptm:GSPATT00036143001"/>
<protein>
    <recommendedName>
        <fullName evidence="12">RING-type domain-containing protein</fullName>
    </recommendedName>
</protein>
<dbReference type="HOGENOM" id="CLU_511412_0_0_1"/>
<dbReference type="PANTHER" id="PTHR14155:SF610">
    <property type="entry name" value="OS01G0755700 PROTEIN"/>
    <property type="match status" value="1"/>
</dbReference>
<dbReference type="PROSITE" id="PS00022">
    <property type="entry name" value="EGF_1"/>
    <property type="match status" value="1"/>
</dbReference>
<evidence type="ECO:0000256" key="4">
    <source>
        <dbReference type="PROSITE-ProRule" id="PRU00076"/>
    </source>
</evidence>
<reference evidence="10 11" key="1">
    <citation type="journal article" date="2006" name="Nature">
        <title>Global trends of whole-genome duplications revealed by the ciliate Paramecium tetraurelia.</title>
        <authorList>
            <consortium name="Genoscope"/>
            <person name="Aury J.-M."/>
            <person name="Jaillon O."/>
            <person name="Duret L."/>
            <person name="Noel B."/>
            <person name="Jubin C."/>
            <person name="Porcel B.M."/>
            <person name="Segurens B."/>
            <person name="Daubin V."/>
            <person name="Anthouard V."/>
            <person name="Aiach N."/>
            <person name="Arnaiz O."/>
            <person name="Billaut A."/>
            <person name="Beisson J."/>
            <person name="Blanc I."/>
            <person name="Bouhouche K."/>
            <person name="Camara F."/>
            <person name="Duharcourt S."/>
            <person name="Guigo R."/>
            <person name="Gogendeau D."/>
            <person name="Katinka M."/>
            <person name="Keller A.-M."/>
            <person name="Kissmehl R."/>
            <person name="Klotz C."/>
            <person name="Koll F."/>
            <person name="Le Moue A."/>
            <person name="Lepere C."/>
            <person name="Malinsky S."/>
            <person name="Nowacki M."/>
            <person name="Nowak J.K."/>
            <person name="Plattner H."/>
            <person name="Poulain J."/>
            <person name="Ruiz F."/>
            <person name="Serrano V."/>
            <person name="Zagulski M."/>
            <person name="Dessen P."/>
            <person name="Betermier M."/>
            <person name="Weissenbach J."/>
            <person name="Scarpelli C."/>
            <person name="Schachter V."/>
            <person name="Sperling L."/>
            <person name="Meyer E."/>
            <person name="Cohen J."/>
            <person name="Wincker P."/>
        </authorList>
    </citation>
    <scope>NUCLEOTIDE SEQUENCE [LARGE SCALE GENOMIC DNA]</scope>
    <source>
        <strain evidence="10 11">Stock d4-2</strain>
    </source>
</reference>
<dbReference type="EMBL" id="CT868049">
    <property type="protein sequence ID" value="CAK67012.1"/>
    <property type="molecule type" value="Genomic_DNA"/>
</dbReference>
<evidence type="ECO:0008006" key="12">
    <source>
        <dbReference type="Google" id="ProtNLM"/>
    </source>
</evidence>
<dbReference type="InterPro" id="IPR013083">
    <property type="entry name" value="Znf_RING/FYVE/PHD"/>
</dbReference>
<dbReference type="Gene3D" id="3.30.40.10">
    <property type="entry name" value="Zinc/RING finger domain, C3HC4 (zinc finger)"/>
    <property type="match status" value="1"/>
</dbReference>
<evidence type="ECO:0000256" key="1">
    <source>
        <dbReference type="ARBA" id="ARBA00022723"/>
    </source>
</evidence>
<dbReference type="AlphaFoldDB" id="A0C895"/>
<keyword evidence="11" id="KW-1185">Reference proteome</keyword>
<proteinExistence type="predicted"/>
<keyword evidence="7" id="KW-1133">Transmembrane helix</keyword>
<feature type="domain" description="RING-type" evidence="9">
    <location>
        <begin position="407"/>
        <end position="459"/>
    </location>
</feature>
<dbReference type="GO" id="GO:0061630">
    <property type="term" value="F:ubiquitin protein ligase activity"/>
    <property type="evidence" value="ECO:0000318"/>
    <property type="project" value="GO_Central"/>
</dbReference>
<dbReference type="SUPFAM" id="SSF57850">
    <property type="entry name" value="RING/U-box"/>
    <property type="match status" value="1"/>
</dbReference>
<dbReference type="PROSITE" id="PS50026">
    <property type="entry name" value="EGF_3"/>
    <property type="match status" value="1"/>
</dbReference>
<evidence type="ECO:0000256" key="3">
    <source>
        <dbReference type="ARBA" id="ARBA00022833"/>
    </source>
</evidence>
<organism evidence="10 11">
    <name type="scientific">Paramecium tetraurelia</name>
    <dbReference type="NCBI Taxonomy" id="5888"/>
    <lineage>
        <taxon>Eukaryota</taxon>
        <taxon>Sar</taxon>
        <taxon>Alveolata</taxon>
        <taxon>Ciliophora</taxon>
        <taxon>Intramacronucleata</taxon>
        <taxon>Oligohymenophorea</taxon>
        <taxon>Peniculida</taxon>
        <taxon>Parameciidae</taxon>
        <taxon>Paramecium</taxon>
    </lineage>
</organism>
<feature type="transmembrane region" description="Helical" evidence="7">
    <location>
        <begin position="315"/>
        <end position="337"/>
    </location>
</feature>
<keyword evidence="1" id="KW-0479">Metal-binding</keyword>
<evidence type="ECO:0000313" key="11">
    <source>
        <dbReference type="Proteomes" id="UP000000600"/>
    </source>
</evidence>
<dbReference type="PROSITE" id="PS01186">
    <property type="entry name" value="EGF_2"/>
    <property type="match status" value="1"/>
</dbReference>
<evidence type="ECO:0000313" key="10">
    <source>
        <dbReference type="EMBL" id="CAK67012.1"/>
    </source>
</evidence>
<feature type="region of interest" description="Disordered" evidence="6">
    <location>
        <begin position="1"/>
        <end position="24"/>
    </location>
</feature>
<evidence type="ECO:0000259" key="9">
    <source>
        <dbReference type="PROSITE" id="PS50089"/>
    </source>
</evidence>
<dbReference type="PROSITE" id="PS50089">
    <property type="entry name" value="ZF_RING_2"/>
    <property type="match status" value="1"/>
</dbReference>
<gene>
    <name evidence="10" type="ORF">GSPATT00036143001</name>
</gene>
<dbReference type="GO" id="GO:0008270">
    <property type="term" value="F:zinc ion binding"/>
    <property type="evidence" value="ECO:0007669"/>
    <property type="project" value="UniProtKB-KW"/>
</dbReference>
<dbReference type="InterPro" id="IPR000742">
    <property type="entry name" value="EGF"/>
</dbReference>
<dbReference type="GeneID" id="5020194"/>
<evidence type="ECO:0000256" key="5">
    <source>
        <dbReference type="PROSITE-ProRule" id="PRU00175"/>
    </source>
</evidence>
<feature type="compositionally biased region" description="Polar residues" evidence="6">
    <location>
        <begin position="1"/>
        <end position="10"/>
    </location>
</feature>
<feature type="disulfide bond" evidence="4">
    <location>
        <begin position="175"/>
        <end position="184"/>
    </location>
</feature>
<comment type="caution">
    <text evidence="4">Lacks conserved residue(s) required for the propagation of feature annotation.</text>
</comment>
<feature type="domain" description="EGF-like" evidence="8">
    <location>
        <begin position="151"/>
        <end position="185"/>
    </location>
</feature>
<dbReference type="STRING" id="5888.A0C895"/>
<keyword evidence="7" id="KW-0812">Transmembrane</keyword>
<dbReference type="InterPro" id="IPR001841">
    <property type="entry name" value="Znf_RING"/>
</dbReference>
<evidence type="ECO:0000256" key="6">
    <source>
        <dbReference type="SAM" id="MobiDB-lite"/>
    </source>
</evidence>
<name>A0C895_PARTE</name>
<keyword evidence="4" id="KW-0245">EGF-like domain</keyword>
<dbReference type="Pfam" id="PF13639">
    <property type="entry name" value="zf-RING_2"/>
    <property type="match status" value="1"/>
</dbReference>
<dbReference type="InParanoid" id="A0C895"/>
<keyword evidence="7" id="KW-0472">Membrane</keyword>
<dbReference type="OMA" id="FENIYYV"/>
<dbReference type="OrthoDB" id="9984778at2759"/>
<keyword evidence="4" id="KW-1015">Disulfide bond</keyword>
<keyword evidence="2 5" id="KW-0863">Zinc-finger</keyword>
<sequence>MQQISQQSEISKVGSNQGDSGGGQQKYARIQTIFRKFINLITISLNYQSQQNQTNFLYLFNQSALEIQVTLHSHLHQPFILASSNKQFENIYYVEGQDKIQSLNYDHESFITNNDVHVIFTESAIDLYIYAGYLNQSYNQYSNFSILIKNQSGECSSFCIQQGNTCNSINKQCLCKSGYFGKFCQLQRTIAVLQMQYDIIIKPLEWIYIGFETKQLNLNDTLKLRIRDQSSEMLMGLGMEGIENHEVPNVHYDAYMIPKKIQQQIYQLKGDLIYYQQMCENCSFLNIGFYNQHSFPILFYFELYDKEQLLESDPYHLQIILQSIFLTCFILITYLIFRKIRQKQQREQIRLVQREFRVNRRRRRMQQQQNEDILKGFKLEFIQTYFPQFYYLDLIDKYPQLSEFVECVVCLESMAPPQQGKLTERDHIDHCSLTPCYHLFHQHCLFKWLQTQKCCPLCRKEFIEQNIKSKPWISFNNDISLRETSRVNPFVQRMKTRSENTQQSDIPLIVDTENVETQPNKDIVVNLTSKSARDLIIR</sequence>
<evidence type="ECO:0000259" key="8">
    <source>
        <dbReference type="PROSITE" id="PS50026"/>
    </source>
</evidence>
<dbReference type="Proteomes" id="UP000000600">
    <property type="component" value="Unassembled WGS sequence"/>
</dbReference>
<dbReference type="RefSeq" id="XP_001434409.1">
    <property type="nucleotide sequence ID" value="XM_001434372.1"/>
</dbReference>
<dbReference type="GO" id="GO:0006511">
    <property type="term" value="P:ubiquitin-dependent protein catabolic process"/>
    <property type="evidence" value="ECO:0000318"/>
    <property type="project" value="GO_Central"/>
</dbReference>
<evidence type="ECO:0000256" key="2">
    <source>
        <dbReference type="ARBA" id="ARBA00022771"/>
    </source>
</evidence>
<dbReference type="InterPro" id="IPR053238">
    <property type="entry name" value="RING-H2_zinc_finger"/>
</dbReference>
<evidence type="ECO:0000256" key="7">
    <source>
        <dbReference type="SAM" id="Phobius"/>
    </source>
</evidence>
<accession>A0C895</accession>
<dbReference type="PANTHER" id="PTHR14155">
    <property type="entry name" value="RING FINGER DOMAIN-CONTAINING"/>
    <property type="match status" value="1"/>
</dbReference>
<dbReference type="SMART" id="SM00184">
    <property type="entry name" value="RING"/>
    <property type="match status" value="1"/>
</dbReference>
<keyword evidence="3" id="KW-0862">Zinc</keyword>